<proteinExistence type="predicted"/>
<dbReference type="SUPFAM" id="SSF46955">
    <property type="entry name" value="Putative DNA-binding domain"/>
    <property type="match status" value="1"/>
</dbReference>
<evidence type="ECO:0000256" key="1">
    <source>
        <dbReference type="ARBA" id="ARBA00023125"/>
    </source>
</evidence>
<dbReference type="PANTHER" id="PTHR30204">
    <property type="entry name" value="REDOX-CYCLING DRUG-SENSING TRANSCRIPTIONAL ACTIVATOR SOXR"/>
    <property type="match status" value="1"/>
</dbReference>
<protein>
    <submittedName>
        <fullName evidence="3">DNA-binding transcriptional MerR regulator</fullName>
    </submittedName>
</protein>
<dbReference type="InterPro" id="IPR047057">
    <property type="entry name" value="MerR_fam"/>
</dbReference>
<dbReference type="PANTHER" id="PTHR30204:SF97">
    <property type="entry name" value="MERR FAMILY REGULATORY PROTEIN"/>
    <property type="match status" value="1"/>
</dbReference>
<keyword evidence="1 3" id="KW-0238">DNA-binding</keyword>
<dbReference type="PROSITE" id="PS50937">
    <property type="entry name" value="HTH_MERR_2"/>
    <property type="match status" value="1"/>
</dbReference>
<dbReference type="InterPro" id="IPR000551">
    <property type="entry name" value="MerR-type_HTH_dom"/>
</dbReference>
<dbReference type="InterPro" id="IPR029442">
    <property type="entry name" value="GyrI-like"/>
</dbReference>
<dbReference type="InterPro" id="IPR011256">
    <property type="entry name" value="Reg_factor_effector_dom_sf"/>
</dbReference>
<sequence>MFQIGQFSKLTQVTIRMLRYYDEMGLLKPATINQQSGYRLYAAAQIPTLNKIVYLRDCGFNVSEIATALSLNNITKDESLDQSLEQPVDQSLIEHLERKRLEVEQIIEVEQEKLRKIEMAKKEIFNSNGNMHYQVSMKSIPSYSVLSLRKTMPDYYAEGQMWEELSSFAAKENLQFSQNTATFSIYHDLEYKEQNVDIELCVPVKNFGLHKDKGDFTYRTTEPIPNMASTMVYGDFSNVAGAYISFAQWLEQNSQYLMLGPTRQIVHYGPWNESNPENYVTEIQIPLLTLT</sequence>
<dbReference type="Pfam" id="PF06445">
    <property type="entry name" value="GyrI-like"/>
    <property type="match status" value="1"/>
</dbReference>
<dbReference type="Gene3D" id="3.20.80.10">
    <property type="entry name" value="Regulatory factor, effector binding domain"/>
    <property type="match status" value="1"/>
</dbReference>
<dbReference type="CDD" id="cd01107">
    <property type="entry name" value="HTH_BmrR"/>
    <property type="match status" value="1"/>
</dbReference>
<feature type="domain" description="HTH merR-type" evidence="2">
    <location>
        <begin position="1"/>
        <end position="71"/>
    </location>
</feature>
<comment type="caution">
    <text evidence="3">The sequence shown here is derived from an EMBL/GenBank/DDBJ whole genome shotgun (WGS) entry which is preliminary data.</text>
</comment>
<reference evidence="3 4" key="1">
    <citation type="submission" date="2021-03" db="EMBL/GenBank/DDBJ databases">
        <title>Genomic Encyclopedia of Type Strains, Phase IV (KMG-IV): sequencing the most valuable type-strain genomes for metagenomic binning, comparative biology and taxonomic classification.</title>
        <authorList>
            <person name="Goeker M."/>
        </authorList>
    </citation>
    <scope>NUCLEOTIDE SEQUENCE [LARGE SCALE GENOMIC DNA]</scope>
    <source>
        <strain evidence="3 4">DSM 14349</strain>
    </source>
</reference>
<dbReference type="InterPro" id="IPR009061">
    <property type="entry name" value="DNA-bd_dom_put_sf"/>
</dbReference>
<evidence type="ECO:0000313" key="4">
    <source>
        <dbReference type="Proteomes" id="UP001519272"/>
    </source>
</evidence>
<accession>A0ABS4FMG6</accession>
<dbReference type="PROSITE" id="PS00552">
    <property type="entry name" value="HTH_MERR_1"/>
    <property type="match status" value="1"/>
</dbReference>
<dbReference type="RefSeq" id="WP_210087437.1">
    <property type="nucleotide sequence ID" value="NZ_JAGGKG010000001.1"/>
</dbReference>
<dbReference type="EMBL" id="JAGGKG010000001">
    <property type="protein sequence ID" value="MBP1903776.1"/>
    <property type="molecule type" value="Genomic_DNA"/>
</dbReference>
<dbReference type="GO" id="GO:0003677">
    <property type="term" value="F:DNA binding"/>
    <property type="evidence" value="ECO:0007669"/>
    <property type="project" value="UniProtKB-KW"/>
</dbReference>
<dbReference type="SMART" id="SM00871">
    <property type="entry name" value="AraC_E_bind"/>
    <property type="match status" value="1"/>
</dbReference>
<name>A0ABS4FMG6_9BACL</name>
<dbReference type="Pfam" id="PF13411">
    <property type="entry name" value="MerR_1"/>
    <property type="match status" value="1"/>
</dbReference>
<evidence type="ECO:0000259" key="2">
    <source>
        <dbReference type="PROSITE" id="PS50937"/>
    </source>
</evidence>
<dbReference type="Proteomes" id="UP001519272">
    <property type="component" value="Unassembled WGS sequence"/>
</dbReference>
<gene>
    <name evidence="3" type="ORF">J2Z32_000388</name>
</gene>
<dbReference type="SMART" id="SM00422">
    <property type="entry name" value="HTH_MERR"/>
    <property type="match status" value="1"/>
</dbReference>
<dbReference type="InterPro" id="IPR010499">
    <property type="entry name" value="AraC_E-bd"/>
</dbReference>
<dbReference type="Gene3D" id="1.10.1660.10">
    <property type="match status" value="1"/>
</dbReference>
<keyword evidence="4" id="KW-1185">Reference proteome</keyword>
<evidence type="ECO:0000313" key="3">
    <source>
        <dbReference type="EMBL" id="MBP1903776.1"/>
    </source>
</evidence>
<dbReference type="SUPFAM" id="SSF55136">
    <property type="entry name" value="Probable bacterial effector-binding domain"/>
    <property type="match status" value="1"/>
</dbReference>
<organism evidence="3 4">
    <name type="scientific">Paenibacillus turicensis</name>
    <dbReference type="NCBI Taxonomy" id="160487"/>
    <lineage>
        <taxon>Bacteria</taxon>
        <taxon>Bacillati</taxon>
        <taxon>Bacillota</taxon>
        <taxon>Bacilli</taxon>
        <taxon>Bacillales</taxon>
        <taxon>Paenibacillaceae</taxon>
        <taxon>Paenibacillus</taxon>
    </lineage>
</organism>